<dbReference type="AlphaFoldDB" id="A0A6J7CXI9"/>
<evidence type="ECO:0000313" key="1">
    <source>
        <dbReference type="EMBL" id="CAB4862696.1"/>
    </source>
</evidence>
<protein>
    <submittedName>
        <fullName evidence="1">Unannotated protein</fullName>
    </submittedName>
</protein>
<organism evidence="1">
    <name type="scientific">freshwater metagenome</name>
    <dbReference type="NCBI Taxonomy" id="449393"/>
    <lineage>
        <taxon>unclassified sequences</taxon>
        <taxon>metagenomes</taxon>
        <taxon>ecological metagenomes</taxon>
    </lineage>
</organism>
<gene>
    <name evidence="1" type="ORF">UFOPK3444_00264</name>
</gene>
<reference evidence="1" key="1">
    <citation type="submission" date="2020-05" db="EMBL/GenBank/DDBJ databases">
        <authorList>
            <person name="Chiriac C."/>
            <person name="Salcher M."/>
            <person name="Ghai R."/>
            <person name="Kavagutti S V."/>
        </authorList>
    </citation>
    <scope>NUCLEOTIDE SEQUENCE</scope>
</reference>
<sequence length="388" mass="41087">MRYLPLPQRLTHLALLCGITVAGLAAAPGIASAAKPEALTPLQAAAQASGSGHGRDTIISSAPSVNSPSLLARSASSSRAPWTGGQYSVVVGGKTVKVTVWLSSQFATNAAVNRSWALFYAKLPHGTELSHLTLYIATLHQIQSNNFCGAWADSCYWPDQGKIYLTGETPPDGANIQQIAAHEYAHHIAGFRVNYPWDTLGRGPKRWATSMHVCEKAATGEMHPGDEGDYYYSNPGEIWAESYRVYASTFAGLVPDTWASFAPDSDLATWLGWTQTTTNLAAVAKDVSSPWAAQHKQSLTAPLGASGTQVSTIAIRTALDGRLEYLTTVTGTLRVRVTATSADGRPLALSGTSTKAKAQLCGTSAAIIKVTRLSGNGKWKMTVGDPGN</sequence>
<name>A0A6J7CXI9_9ZZZZ</name>
<accession>A0A6J7CXI9</accession>
<dbReference type="EMBL" id="CAFBLU010000003">
    <property type="protein sequence ID" value="CAB4862696.1"/>
    <property type="molecule type" value="Genomic_DNA"/>
</dbReference>
<proteinExistence type="predicted"/>